<gene>
    <name evidence="2" type="ORF">EGW08_010990</name>
</gene>
<evidence type="ECO:0000313" key="2">
    <source>
        <dbReference type="EMBL" id="RUS81248.1"/>
    </source>
</evidence>
<dbReference type="AlphaFoldDB" id="A0A3S1BI44"/>
<sequence>MTATLPKVCHKRKHPRSSLSSLHGDDSEASIKTIKVEKREVKEKHCCYFCNLLCYKLERHFKTLHHKEPQVVKFLSVKDSDPELYCYEFQRLKGLGDFQHNIAMLQAGRSDIIVIKRASTDRLLSSFLPCLYCFRFYSCDNLIHHAKVCHGGAGSGQFFKNVKQNRYMLGGACLSEMEERWEAELRAHILPLMAHSGLYSVVLGDSLVMRVGEVLVKENRGRSTANSYTVAEKLRELGRLILILQQTSASKNDLSCFITEEGFSQVQKAVKQLVGGKRRVNGNRAVHASLKGQKTAFLLGLVANVKLGWAIQRRDKQDQQDAERFFACLERDWSKVASFRTRRTTHSSTQGDNLFHSNKAESHAALPTRRLRSRGNSSDTNYVTSSEPPHRDADEGSASRNRNRKRLRSEANDDESGEESYGEKSKVRKRTHTERRKWTAKELSIIKTKFAEFLNGDFYPTGSALKEIIADNPCLTDRTVAQIRSKLQHLKREASDV</sequence>
<reference evidence="2 3" key="1">
    <citation type="submission" date="2019-01" db="EMBL/GenBank/DDBJ databases">
        <title>A draft genome assembly of the solar-powered sea slug Elysia chlorotica.</title>
        <authorList>
            <person name="Cai H."/>
            <person name="Li Q."/>
            <person name="Fang X."/>
            <person name="Li J."/>
            <person name="Curtis N.E."/>
            <person name="Altenburger A."/>
            <person name="Shibata T."/>
            <person name="Feng M."/>
            <person name="Maeda T."/>
            <person name="Schwartz J.A."/>
            <person name="Shigenobu S."/>
            <person name="Lundholm N."/>
            <person name="Nishiyama T."/>
            <person name="Yang H."/>
            <person name="Hasebe M."/>
            <person name="Li S."/>
            <person name="Pierce S.K."/>
            <person name="Wang J."/>
        </authorList>
    </citation>
    <scope>NUCLEOTIDE SEQUENCE [LARGE SCALE GENOMIC DNA]</scope>
    <source>
        <strain evidence="2">EC2010</strain>
        <tissue evidence="2">Whole organism of an adult</tissue>
    </source>
</reference>
<feature type="compositionally biased region" description="Polar residues" evidence="1">
    <location>
        <begin position="346"/>
        <end position="356"/>
    </location>
</feature>
<protein>
    <submittedName>
        <fullName evidence="2">Uncharacterized protein</fullName>
    </submittedName>
</protein>
<name>A0A3S1BI44_ELYCH</name>
<accession>A0A3S1BI44</accession>
<dbReference type="OrthoDB" id="6160454at2759"/>
<feature type="compositionally biased region" description="Basic residues" evidence="1">
    <location>
        <begin position="426"/>
        <end position="435"/>
    </location>
</feature>
<evidence type="ECO:0000313" key="3">
    <source>
        <dbReference type="Proteomes" id="UP000271974"/>
    </source>
</evidence>
<proteinExistence type="predicted"/>
<feature type="region of interest" description="Disordered" evidence="1">
    <location>
        <begin position="1"/>
        <end position="24"/>
    </location>
</feature>
<dbReference type="EMBL" id="RQTK01000348">
    <property type="protein sequence ID" value="RUS81248.1"/>
    <property type="molecule type" value="Genomic_DNA"/>
</dbReference>
<dbReference type="Proteomes" id="UP000271974">
    <property type="component" value="Unassembled WGS sequence"/>
</dbReference>
<feature type="compositionally biased region" description="Polar residues" evidence="1">
    <location>
        <begin position="374"/>
        <end position="387"/>
    </location>
</feature>
<keyword evidence="3" id="KW-1185">Reference proteome</keyword>
<evidence type="ECO:0000256" key="1">
    <source>
        <dbReference type="SAM" id="MobiDB-lite"/>
    </source>
</evidence>
<comment type="caution">
    <text evidence="2">The sequence shown here is derived from an EMBL/GenBank/DDBJ whole genome shotgun (WGS) entry which is preliminary data.</text>
</comment>
<feature type="region of interest" description="Disordered" evidence="1">
    <location>
        <begin position="341"/>
        <end position="437"/>
    </location>
</feature>
<dbReference type="PANTHER" id="PTHR33480">
    <property type="entry name" value="SET DOMAIN-CONTAINING PROTEIN-RELATED"/>
    <property type="match status" value="1"/>
</dbReference>
<organism evidence="2 3">
    <name type="scientific">Elysia chlorotica</name>
    <name type="common">Eastern emerald elysia</name>
    <name type="synonym">Sea slug</name>
    <dbReference type="NCBI Taxonomy" id="188477"/>
    <lineage>
        <taxon>Eukaryota</taxon>
        <taxon>Metazoa</taxon>
        <taxon>Spiralia</taxon>
        <taxon>Lophotrochozoa</taxon>
        <taxon>Mollusca</taxon>
        <taxon>Gastropoda</taxon>
        <taxon>Heterobranchia</taxon>
        <taxon>Euthyneura</taxon>
        <taxon>Panpulmonata</taxon>
        <taxon>Sacoglossa</taxon>
        <taxon>Placobranchoidea</taxon>
        <taxon>Plakobranchidae</taxon>
        <taxon>Elysia</taxon>
    </lineage>
</organism>